<feature type="zinc finger region" description="C3H1-type" evidence="10">
    <location>
        <begin position="292"/>
        <end position="320"/>
    </location>
</feature>
<evidence type="ECO:0000313" key="15">
    <source>
        <dbReference type="Proteomes" id="UP000472276"/>
    </source>
</evidence>
<evidence type="ECO:0000259" key="12">
    <source>
        <dbReference type="PROSITE" id="PS50089"/>
    </source>
</evidence>
<dbReference type="SUPFAM" id="SSF90229">
    <property type="entry name" value="CCCH zinc finger"/>
    <property type="match status" value="2"/>
</dbReference>
<evidence type="ECO:0000313" key="14">
    <source>
        <dbReference type="Ensembl" id="ENSOABP00000001551.2"/>
    </source>
</evidence>
<dbReference type="SUPFAM" id="SSF57850">
    <property type="entry name" value="RING/U-box"/>
    <property type="match status" value="1"/>
</dbReference>
<keyword evidence="6" id="KW-0677">Repeat</keyword>
<organism evidence="14 15">
    <name type="scientific">Oreochromis aureus</name>
    <name type="common">Israeli tilapia</name>
    <name type="synonym">Chromis aureus</name>
    <dbReference type="NCBI Taxonomy" id="47969"/>
    <lineage>
        <taxon>Eukaryota</taxon>
        <taxon>Metazoa</taxon>
        <taxon>Chordata</taxon>
        <taxon>Craniata</taxon>
        <taxon>Vertebrata</taxon>
        <taxon>Euteleostomi</taxon>
        <taxon>Actinopterygii</taxon>
        <taxon>Neopterygii</taxon>
        <taxon>Teleostei</taxon>
        <taxon>Neoteleostei</taxon>
        <taxon>Acanthomorphata</taxon>
        <taxon>Ovalentaria</taxon>
        <taxon>Cichlomorphae</taxon>
        <taxon>Cichliformes</taxon>
        <taxon>Cichlidae</taxon>
        <taxon>African cichlids</taxon>
        <taxon>Pseudocrenilabrinae</taxon>
        <taxon>Oreochromini</taxon>
        <taxon>Oreochromis</taxon>
    </lineage>
</organism>
<evidence type="ECO:0000256" key="9">
    <source>
        <dbReference type="ARBA" id="ARBA00022833"/>
    </source>
</evidence>
<evidence type="ECO:0000256" key="2">
    <source>
        <dbReference type="ARBA" id="ARBA00004906"/>
    </source>
</evidence>
<feature type="region of interest" description="Disordered" evidence="11">
    <location>
        <begin position="166"/>
        <end position="200"/>
    </location>
</feature>
<keyword evidence="9 10" id="KW-0862">Zinc</keyword>
<reference evidence="14" key="2">
    <citation type="submission" date="2025-09" db="UniProtKB">
        <authorList>
            <consortium name="Ensembl"/>
        </authorList>
    </citation>
    <scope>IDENTIFICATION</scope>
</reference>
<dbReference type="Pfam" id="PF13639">
    <property type="entry name" value="zf-RING_2"/>
    <property type="match status" value="1"/>
</dbReference>
<keyword evidence="5 10" id="KW-0479">Metal-binding</keyword>
<dbReference type="Ensembl" id="ENSOABT00000001606.2">
    <property type="protein sequence ID" value="ENSOABP00000001551.2"/>
    <property type="gene ID" value="ENSOABG00000001010.2"/>
</dbReference>
<evidence type="ECO:0000256" key="7">
    <source>
        <dbReference type="ARBA" id="ARBA00022771"/>
    </source>
</evidence>
<evidence type="ECO:0000256" key="11">
    <source>
        <dbReference type="SAM" id="MobiDB-lite"/>
    </source>
</evidence>
<dbReference type="Gene3D" id="4.10.1000.10">
    <property type="entry name" value="Zinc finger, CCCH-type"/>
    <property type="match status" value="1"/>
</dbReference>
<sequence length="369" mass="41623">MVKAWRRLVQNTRRMDSARSGNICRRFINGSCRFGSRCNYRHELPTIHSSQICRYYQKGGCWYGERCRFFHVLQSEAGTTVAGRRASVPTVSSSSVAHASPDRRGSEPAVLQAEVTSEQECSRSELVADIPNPQCDTGHLPANIAEEQSEESGLGSSQCSEAAEAGACDGRNEEISPSETPEDGAAAAASGSQGREEETEAFLRSKDVTCGICMDKVYEKTDPKSGVFGILPNCNHSFCLQCIMTWRKTKDLGLDVIKRCPQCRVRSAFYVPHKYWVEGQEKEDLITEFKEKFSKKSCTYYTRYRCCPFKSECLYRHDKSRHSASFLHFEEDDFEDEDDGVDLISFFIAMTLLGDDDDDDDLEFTFLPY</sequence>
<protein>
    <recommendedName>
        <fullName evidence="3">RING-type E3 ubiquitin transferase</fullName>
        <ecNumber evidence="3">2.3.2.27</ecNumber>
    </recommendedName>
</protein>
<dbReference type="PANTHER" id="PTHR11224">
    <property type="entry name" value="MAKORIN-RELATED"/>
    <property type="match status" value="1"/>
</dbReference>
<dbReference type="GO" id="GO:0061630">
    <property type="term" value="F:ubiquitin protein ligase activity"/>
    <property type="evidence" value="ECO:0007669"/>
    <property type="project" value="UniProtKB-EC"/>
</dbReference>
<feature type="zinc finger region" description="C3H1-type" evidence="10">
    <location>
        <begin position="52"/>
        <end position="74"/>
    </location>
</feature>
<evidence type="ECO:0000259" key="13">
    <source>
        <dbReference type="PROSITE" id="PS50103"/>
    </source>
</evidence>
<evidence type="ECO:0000256" key="4">
    <source>
        <dbReference type="ARBA" id="ARBA00022679"/>
    </source>
</evidence>
<dbReference type="GO" id="GO:0000209">
    <property type="term" value="P:protein polyubiquitination"/>
    <property type="evidence" value="ECO:0007669"/>
    <property type="project" value="InterPro"/>
</dbReference>
<dbReference type="Pfam" id="PF18044">
    <property type="entry name" value="zf-CCCH_4"/>
    <property type="match status" value="1"/>
</dbReference>
<keyword evidence="7 10" id="KW-0863">Zinc-finger</keyword>
<dbReference type="InterPro" id="IPR041367">
    <property type="entry name" value="Znf-CCCH_4"/>
</dbReference>
<dbReference type="SMART" id="SM00356">
    <property type="entry name" value="ZnF_C3H1"/>
    <property type="match status" value="3"/>
</dbReference>
<dbReference type="CTD" id="559882"/>
<feature type="region of interest" description="Disordered" evidence="11">
    <location>
        <begin position="81"/>
        <end position="123"/>
    </location>
</feature>
<comment type="pathway">
    <text evidence="2">Protein modification; protein ubiquitination.</text>
</comment>
<dbReference type="InterPro" id="IPR001841">
    <property type="entry name" value="Znf_RING"/>
</dbReference>
<dbReference type="UniPathway" id="UPA00143"/>
<dbReference type="InterPro" id="IPR036855">
    <property type="entry name" value="Znf_CCCH_sf"/>
</dbReference>
<feature type="zinc finger region" description="C3H1-type" evidence="10">
    <location>
        <begin position="18"/>
        <end position="45"/>
    </location>
</feature>
<evidence type="ECO:0000256" key="1">
    <source>
        <dbReference type="ARBA" id="ARBA00000900"/>
    </source>
</evidence>
<gene>
    <name evidence="14" type="primary">mkrn4</name>
</gene>
<feature type="domain" description="C3H1-type" evidence="13">
    <location>
        <begin position="292"/>
        <end position="320"/>
    </location>
</feature>
<dbReference type="GO" id="GO:0008270">
    <property type="term" value="F:zinc ion binding"/>
    <property type="evidence" value="ECO:0007669"/>
    <property type="project" value="UniProtKB-KW"/>
</dbReference>
<dbReference type="EC" id="2.3.2.27" evidence="3"/>
<dbReference type="FunFam" id="3.30.40.10:FF:000117">
    <property type="entry name" value="Probable E3 ubiquitin-protein ligase makorin-1"/>
    <property type="match status" value="1"/>
</dbReference>
<dbReference type="AlphaFoldDB" id="A0A668RNX4"/>
<dbReference type="KEGG" id="oau:116325866"/>
<dbReference type="PANTHER" id="PTHR11224:SF39">
    <property type="entry name" value="RING-TYPE E3 UBIQUITIN TRANSFERASE"/>
    <property type="match status" value="1"/>
</dbReference>
<dbReference type="GeneID" id="116325866"/>
<dbReference type="SMART" id="SM00184">
    <property type="entry name" value="RING"/>
    <property type="match status" value="1"/>
</dbReference>
<comment type="catalytic activity">
    <reaction evidence="1">
        <text>S-ubiquitinyl-[E2 ubiquitin-conjugating enzyme]-L-cysteine + [acceptor protein]-L-lysine = [E2 ubiquitin-conjugating enzyme]-L-cysteine + N(6)-ubiquitinyl-[acceptor protein]-L-lysine.</text>
        <dbReference type="EC" id="2.3.2.27"/>
    </reaction>
</comment>
<evidence type="ECO:0000256" key="6">
    <source>
        <dbReference type="ARBA" id="ARBA00022737"/>
    </source>
</evidence>
<evidence type="ECO:0000256" key="8">
    <source>
        <dbReference type="ARBA" id="ARBA00022786"/>
    </source>
</evidence>
<proteinExistence type="predicted"/>
<evidence type="ECO:0000256" key="5">
    <source>
        <dbReference type="ARBA" id="ARBA00022723"/>
    </source>
</evidence>
<dbReference type="InterPro" id="IPR045072">
    <property type="entry name" value="MKRN-like"/>
</dbReference>
<dbReference type="Gene3D" id="3.30.40.10">
    <property type="entry name" value="Zinc/RING finger domain, C3HC4 (zinc finger)"/>
    <property type="match status" value="1"/>
</dbReference>
<reference evidence="14" key="1">
    <citation type="submission" date="2025-08" db="UniProtKB">
        <authorList>
            <consortium name="Ensembl"/>
        </authorList>
    </citation>
    <scope>IDENTIFICATION</scope>
</reference>
<dbReference type="PROSITE" id="PS50103">
    <property type="entry name" value="ZF_C3H1"/>
    <property type="match status" value="3"/>
</dbReference>
<accession>A0A668RNX4</accession>
<dbReference type="InterPro" id="IPR017907">
    <property type="entry name" value="Znf_RING_CS"/>
</dbReference>
<dbReference type="Proteomes" id="UP000472276">
    <property type="component" value="Unassembled WGS sequence"/>
</dbReference>
<dbReference type="InterPro" id="IPR000571">
    <property type="entry name" value="Znf_CCCH"/>
</dbReference>
<keyword evidence="4" id="KW-0808">Transferase</keyword>
<evidence type="ECO:0000256" key="3">
    <source>
        <dbReference type="ARBA" id="ARBA00012483"/>
    </source>
</evidence>
<dbReference type="PROSITE" id="PS00518">
    <property type="entry name" value="ZF_RING_1"/>
    <property type="match status" value="1"/>
</dbReference>
<dbReference type="PROSITE" id="PS50089">
    <property type="entry name" value="ZF_RING_2"/>
    <property type="match status" value="1"/>
</dbReference>
<keyword evidence="15" id="KW-1185">Reference proteome</keyword>
<dbReference type="Pfam" id="PF00642">
    <property type="entry name" value="zf-CCCH"/>
    <property type="match status" value="1"/>
</dbReference>
<feature type="domain" description="RING-type" evidence="12">
    <location>
        <begin position="210"/>
        <end position="264"/>
    </location>
</feature>
<name>A0A668RNX4_OREAU</name>
<keyword evidence="8" id="KW-0833">Ubl conjugation pathway</keyword>
<feature type="domain" description="C3H1-type" evidence="13">
    <location>
        <begin position="52"/>
        <end position="74"/>
    </location>
</feature>
<dbReference type="InterPro" id="IPR013083">
    <property type="entry name" value="Znf_RING/FYVE/PHD"/>
</dbReference>
<dbReference type="RefSeq" id="XP_031602782.2">
    <property type="nucleotide sequence ID" value="XM_031746922.2"/>
</dbReference>
<dbReference type="OMA" id="CLQCIMT"/>
<feature type="domain" description="C3H1-type" evidence="13">
    <location>
        <begin position="18"/>
        <end position="45"/>
    </location>
</feature>
<feature type="compositionally biased region" description="Low complexity" evidence="11">
    <location>
        <begin position="86"/>
        <end position="99"/>
    </location>
</feature>
<evidence type="ECO:0000256" key="10">
    <source>
        <dbReference type="PROSITE-ProRule" id="PRU00723"/>
    </source>
</evidence>